<dbReference type="RefSeq" id="WP_153234607.1">
    <property type="nucleotide sequence ID" value="NZ_WINI01000004.1"/>
</dbReference>
<dbReference type="SUPFAM" id="SSF52172">
    <property type="entry name" value="CheY-like"/>
    <property type="match status" value="1"/>
</dbReference>
<protein>
    <submittedName>
        <fullName evidence="4">Response regulator</fullName>
    </submittedName>
</protein>
<evidence type="ECO:0000313" key="5">
    <source>
        <dbReference type="Proteomes" id="UP000451565"/>
    </source>
</evidence>
<dbReference type="InterPro" id="IPR050595">
    <property type="entry name" value="Bact_response_regulator"/>
</dbReference>
<keyword evidence="1 2" id="KW-0597">Phosphoprotein</keyword>
<dbReference type="OrthoDB" id="8964771at2"/>
<keyword evidence="5" id="KW-1185">Reference proteome</keyword>
<name>A0A843YTH6_9BURK</name>
<feature type="domain" description="Response regulatory" evidence="3">
    <location>
        <begin position="9"/>
        <end position="122"/>
    </location>
</feature>
<evidence type="ECO:0000256" key="2">
    <source>
        <dbReference type="PROSITE-ProRule" id="PRU00169"/>
    </source>
</evidence>
<feature type="modified residue" description="4-aspartylphosphate" evidence="2">
    <location>
        <position position="58"/>
    </location>
</feature>
<dbReference type="Pfam" id="PF00072">
    <property type="entry name" value="Response_reg"/>
    <property type="match status" value="1"/>
</dbReference>
<evidence type="ECO:0000256" key="1">
    <source>
        <dbReference type="ARBA" id="ARBA00022553"/>
    </source>
</evidence>
<dbReference type="SMART" id="SM00448">
    <property type="entry name" value="REC"/>
    <property type="match status" value="1"/>
</dbReference>
<gene>
    <name evidence="4" type="ORF">GEV47_09950</name>
</gene>
<dbReference type="InterPro" id="IPR001789">
    <property type="entry name" value="Sig_transdc_resp-reg_receiver"/>
</dbReference>
<comment type="caution">
    <text evidence="4">The sequence shown here is derived from an EMBL/GenBank/DDBJ whole genome shotgun (WGS) entry which is preliminary data.</text>
</comment>
<dbReference type="PANTHER" id="PTHR44591">
    <property type="entry name" value="STRESS RESPONSE REGULATOR PROTEIN 1"/>
    <property type="match status" value="1"/>
</dbReference>
<dbReference type="PROSITE" id="PS50110">
    <property type="entry name" value="RESPONSE_REGULATORY"/>
    <property type="match status" value="1"/>
</dbReference>
<dbReference type="Gene3D" id="3.40.50.2300">
    <property type="match status" value="1"/>
</dbReference>
<evidence type="ECO:0000313" key="4">
    <source>
        <dbReference type="EMBL" id="MQR01004.1"/>
    </source>
</evidence>
<organism evidence="4 5">
    <name type="scientific">Glaciimonas soli</name>
    <dbReference type="NCBI Taxonomy" id="2590999"/>
    <lineage>
        <taxon>Bacteria</taxon>
        <taxon>Pseudomonadati</taxon>
        <taxon>Pseudomonadota</taxon>
        <taxon>Betaproteobacteria</taxon>
        <taxon>Burkholderiales</taxon>
        <taxon>Oxalobacteraceae</taxon>
        <taxon>Glaciimonas</taxon>
    </lineage>
</organism>
<dbReference type="InterPro" id="IPR011006">
    <property type="entry name" value="CheY-like_superfamily"/>
</dbReference>
<proteinExistence type="predicted"/>
<dbReference type="AlphaFoldDB" id="A0A843YTH6"/>
<sequence length="137" mass="15177">MKVSVKPWQIAVVEDDDGLRSAILRMLTTCGWNSVGFPAAENLLRSPVLHGLDCLVLDLYLPGISGFDFLDEIKVRGLHIPTILITAQDDEKIRLRVQETDALFLPKPFSGQLLATTVLECMKKADADLITTKRGSR</sequence>
<evidence type="ECO:0000259" key="3">
    <source>
        <dbReference type="PROSITE" id="PS50110"/>
    </source>
</evidence>
<accession>A0A843YTH6</accession>
<dbReference type="EMBL" id="WINI01000004">
    <property type="protein sequence ID" value="MQR01004.1"/>
    <property type="molecule type" value="Genomic_DNA"/>
</dbReference>
<reference evidence="4 5" key="1">
    <citation type="submission" date="2019-10" db="EMBL/GenBank/DDBJ databases">
        <title>Glaciimonas soli sp. nov., a psychrophilic bacterium isolated from the forest soil of a high elevation mountain in Taiwan.</title>
        <authorList>
            <person name="Wang L.-T."/>
            <person name="Shieh W.Y."/>
        </authorList>
    </citation>
    <scope>NUCLEOTIDE SEQUENCE [LARGE SCALE GENOMIC DNA]</scope>
    <source>
        <strain evidence="4 5">GS1</strain>
    </source>
</reference>
<dbReference type="Proteomes" id="UP000451565">
    <property type="component" value="Unassembled WGS sequence"/>
</dbReference>
<dbReference type="PANTHER" id="PTHR44591:SF25">
    <property type="entry name" value="CHEMOTAXIS TWO-COMPONENT RESPONSE REGULATOR"/>
    <property type="match status" value="1"/>
</dbReference>
<dbReference type="GO" id="GO:0000160">
    <property type="term" value="P:phosphorelay signal transduction system"/>
    <property type="evidence" value="ECO:0007669"/>
    <property type="project" value="InterPro"/>
</dbReference>